<reference evidence="2 3" key="1">
    <citation type="submission" date="2014-12" db="EMBL/GenBank/DDBJ databases">
        <title>Genome assembly of Enhygromyxa salina DSM 15201.</title>
        <authorList>
            <person name="Sharma G."/>
            <person name="Subramanian S."/>
        </authorList>
    </citation>
    <scope>NUCLEOTIDE SEQUENCE [LARGE SCALE GENOMIC DNA]</scope>
    <source>
        <strain evidence="2 3">DSM 15201</strain>
    </source>
</reference>
<evidence type="ECO:0000313" key="3">
    <source>
        <dbReference type="Proteomes" id="UP000031599"/>
    </source>
</evidence>
<evidence type="ECO:0000313" key="2">
    <source>
        <dbReference type="EMBL" id="KIG18559.1"/>
    </source>
</evidence>
<dbReference type="EMBL" id="JMCC02000010">
    <property type="protein sequence ID" value="KIG18559.1"/>
    <property type="molecule type" value="Genomic_DNA"/>
</dbReference>
<dbReference type="InterPro" id="IPR036249">
    <property type="entry name" value="Thioredoxin-like_sf"/>
</dbReference>
<comment type="caution">
    <text evidence="2">The sequence shown here is derived from an EMBL/GenBank/DDBJ whole genome shotgun (WGS) entry which is preliminary data.</text>
</comment>
<name>A0A0C1ZM41_9BACT</name>
<dbReference type="GO" id="GO:0016209">
    <property type="term" value="F:antioxidant activity"/>
    <property type="evidence" value="ECO:0007669"/>
    <property type="project" value="InterPro"/>
</dbReference>
<feature type="domain" description="Alkyl hydroperoxide reductase subunit C/ Thiol specific antioxidant" evidence="1">
    <location>
        <begin position="4"/>
        <end position="43"/>
    </location>
</feature>
<organism evidence="2 3">
    <name type="scientific">Enhygromyxa salina</name>
    <dbReference type="NCBI Taxonomy" id="215803"/>
    <lineage>
        <taxon>Bacteria</taxon>
        <taxon>Pseudomonadati</taxon>
        <taxon>Myxococcota</taxon>
        <taxon>Polyangia</taxon>
        <taxon>Nannocystales</taxon>
        <taxon>Nannocystaceae</taxon>
        <taxon>Enhygromyxa</taxon>
    </lineage>
</organism>
<dbReference type="Pfam" id="PF00578">
    <property type="entry name" value="AhpC-TSA"/>
    <property type="match status" value="1"/>
</dbReference>
<sequence length="44" mass="4998">MIAVGTQAPTFKRVDHLGREQDLAALRGNRHVMLLFYPLDFTPT</sequence>
<evidence type="ECO:0000259" key="1">
    <source>
        <dbReference type="Pfam" id="PF00578"/>
    </source>
</evidence>
<protein>
    <recommendedName>
        <fullName evidence="1">Alkyl hydroperoxide reductase subunit C/ Thiol specific antioxidant domain-containing protein</fullName>
    </recommendedName>
</protein>
<gene>
    <name evidence="2" type="ORF">DB30_00244</name>
</gene>
<dbReference type="AlphaFoldDB" id="A0A0C1ZM41"/>
<dbReference type="Proteomes" id="UP000031599">
    <property type="component" value="Unassembled WGS sequence"/>
</dbReference>
<accession>A0A0C1ZM41</accession>
<dbReference type="GO" id="GO:0016491">
    <property type="term" value="F:oxidoreductase activity"/>
    <property type="evidence" value="ECO:0007669"/>
    <property type="project" value="InterPro"/>
</dbReference>
<proteinExistence type="predicted"/>
<dbReference type="SUPFAM" id="SSF52833">
    <property type="entry name" value="Thioredoxin-like"/>
    <property type="match status" value="1"/>
</dbReference>
<dbReference type="InterPro" id="IPR000866">
    <property type="entry name" value="AhpC/TSA"/>
</dbReference>
<dbReference type="Gene3D" id="3.40.30.10">
    <property type="entry name" value="Glutaredoxin"/>
    <property type="match status" value="1"/>
</dbReference>